<dbReference type="InterPro" id="IPR000683">
    <property type="entry name" value="Gfo/Idh/MocA-like_OxRdtase_N"/>
</dbReference>
<comment type="function">
    <text evidence="3">Involved in the oxidation of myo-inositol (MI) to 2-keto-myo-inositol (2KMI or 2-inosose).</text>
</comment>
<comment type="caution">
    <text evidence="6">The sequence shown here is derived from an EMBL/GenBank/DDBJ whole genome shotgun (WGS) entry which is preliminary data.</text>
</comment>
<dbReference type="Proteomes" id="UP000037482">
    <property type="component" value="Unassembled WGS sequence"/>
</dbReference>
<evidence type="ECO:0000313" key="6">
    <source>
        <dbReference type="EMBL" id="KMU53484.1"/>
    </source>
</evidence>
<dbReference type="EMBL" id="LFJS01000008">
    <property type="protein sequence ID" value="KMU53484.1"/>
    <property type="molecule type" value="Genomic_DNA"/>
</dbReference>
<organism evidence="6 7">
    <name type="scientific">Serratia marcescens</name>
    <dbReference type="NCBI Taxonomy" id="615"/>
    <lineage>
        <taxon>Bacteria</taxon>
        <taxon>Pseudomonadati</taxon>
        <taxon>Pseudomonadota</taxon>
        <taxon>Gammaproteobacteria</taxon>
        <taxon>Enterobacterales</taxon>
        <taxon>Yersiniaceae</taxon>
        <taxon>Serratia</taxon>
    </lineage>
</organism>
<evidence type="ECO:0000256" key="1">
    <source>
        <dbReference type="ARBA" id="ARBA00023002"/>
    </source>
</evidence>
<gene>
    <name evidence="3" type="primary">iolG</name>
    <name evidence="6" type="ORF">AB868_00946</name>
</gene>
<evidence type="ECO:0000259" key="4">
    <source>
        <dbReference type="Pfam" id="PF01408"/>
    </source>
</evidence>
<dbReference type="GO" id="GO:0000166">
    <property type="term" value="F:nucleotide binding"/>
    <property type="evidence" value="ECO:0007669"/>
    <property type="project" value="InterPro"/>
</dbReference>
<dbReference type="HAMAP" id="MF_01671">
    <property type="entry name" value="IolG"/>
    <property type="match status" value="1"/>
</dbReference>
<keyword evidence="1 3" id="KW-0560">Oxidoreductase</keyword>
<protein>
    <recommendedName>
        <fullName evidence="3">Inositol 2-dehydrogenase</fullName>
        <ecNumber evidence="3">1.1.1.18</ecNumber>
    </recommendedName>
    <alternativeName>
        <fullName evidence="3">Myo-inositol 2-dehydrogenase</fullName>
        <shortName evidence="3">MI 2-dehydrogenase</shortName>
    </alternativeName>
</protein>
<dbReference type="Pfam" id="PF02894">
    <property type="entry name" value="GFO_IDH_MocA_C"/>
    <property type="match status" value="1"/>
</dbReference>
<dbReference type="Gene3D" id="3.40.50.720">
    <property type="entry name" value="NAD(P)-binding Rossmann-like Domain"/>
    <property type="match status" value="1"/>
</dbReference>
<evidence type="ECO:0000256" key="3">
    <source>
        <dbReference type="HAMAP-Rule" id="MF_01671"/>
    </source>
</evidence>
<evidence type="ECO:0000313" key="7">
    <source>
        <dbReference type="Proteomes" id="UP000037482"/>
    </source>
</evidence>
<dbReference type="AlphaFoldDB" id="A0A656VMI4"/>
<accession>A0A656VMI4</accession>
<dbReference type="InterPro" id="IPR004104">
    <property type="entry name" value="Gfo/Idh/MocA-like_OxRdtase_C"/>
</dbReference>
<name>A0A656VMI4_SERMA</name>
<dbReference type="Gene3D" id="3.30.360.10">
    <property type="entry name" value="Dihydrodipicolinate Reductase, domain 2"/>
    <property type="match status" value="1"/>
</dbReference>
<proteinExistence type="inferred from homology"/>
<dbReference type="RefSeq" id="WP_025304575.1">
    <property type="nucleotide sequence ID" value="NZ_CABHIE010000007.1"/>
</dbReference>
<dbReference type="PANTHER" id="PTHR43593">
    <property type="match status" value="1"/>
</dbReference>
<evidence type="ECO:0000259" key="5">
    <source>
        <dbReference type="Pfam" id="PF02894"/>
    </source>
</evidence>
<dbReference type="InterPro" id="IPR023794">
    <property type="entry name" value="MI/DCI_dehydrogenase"/>
</dbReference>
<dbReference type="GO" id="GO:0050112">
    <property type="term" value="F:inositol 2-dehydrogenase (NAD+) activity"/>
    <property type="evidence" value="ECO:0007669"/>
    <property type="project" value="UniProtKB-UniRule"/>
</dbReference>
<feature type="domain" description="Gfo/Idh/MocA-like oxidoreductase N-terminal" evidence="4">
    <location>
        <begin position="3"/>
        <end position="125"/>
    </location>
</feature>
<feature type="domain" description="Gfo/Idh/MocA-like oxidoreductase C-terminal" evidence="5">
    <location>
        <begin position="137"/>
        <end position="326"/>
    </location>
</feature>
<comment type="similarity">
    <text evidence="3">Belongs to the Gfo/Idh/MocA family.</text>
</comment>
<evidence type="ECO:0000256" key="2">
    <source>
        <dbReference type="ARBA" id="ARBA00023027"/>
    </source>
</evidence>
<keyword evidence="2 3" id="KW-0520">NAD</keyword>
<sequence length="340" mass="36943">MTLNIGVIGTGAIGRDHIRRCSKVLQGARVVAVNDINRDNAAKVVSDLQLDARVYDNGHDLIKAADVQAVLVTSWGPSHEEFVLAAIAAGKPVFCEKPLAVTAQGCKNIVDAEAKHGKRLVQVGFMRPYDQGYRALKQVLTSGQIGEPLMLHCAHRNPTVGEAYTTDMAITDTLIHEIDVLRWLLDDDYVSVQVVFPRKSPKAFPHLKDPQIVLFETAKGTRIDVEIFVNCQYGYDIQCEVVGETGIAKLPEPSSVQMRSGARLSTEILTDWKDRFIDAYDVELQGFINDVAAGQLTGPSAWDGYAAAVTADACVAAQLSGEIVPVTLPARPAFYNKPSA</sequence>
<dbReference type="EC" id="1.1.1.18" evidence="3"/>
<comment type="subunit">
    <text evidence="3">Homotetramer.</text>
</comment>
<reference evidence="6 7" key="1">
    <citation type="submission" date="2015-06" db="EMBL/GenBank/DDBJ databases">
        <title>Draft Genome of Serratia marcescens Strain AH0650_Sm1.</title>
        <authorList>
            <person name="Wan Y."/>
            <person name="Gorrie C."/>
            <person name="Holt K."/>
        </authorList>
    </citation>
    <scope>NUCLEOTIDE SEQUENCE [LARGE SCALE GENOMIC DNA]</scope>
    <source>
        <strain evidence="6 7">AH0650_Sm1</strain>
    </source>
</reference>
<dbReference type="GO" id="GO:0019310">
    <property type="term" value="P:inositol catabolic process"/>
    <property type="evidence" value="ECO:0007669"/>
    <property type="project" value="UniProtKB-UniRule"/>
</dbReference>
<comment type="catalytic activity">
    <reaction evidence="3">
        <text>myo-inositol + NAD(+) = scyllo-inosose + NADH + H(+)</text>
        <dbReference type="Rhea" id="RHEA:16949"/>
        <dbReference type="ChEBI" id="CHEBI:15378"/>
        <dbReference type="ChEBI" id="CHEBI:17268"/>
        <dbReference type="ChEBI" id="CHEBI:17811"/>
        <dbReference type="ChEBI" id="CHEBI:57540"/>
        <dbReference type="ChEBI" id="CHEBI:57945"/>
        <dbReference type="EC" id="1.1.1.18"/>
    </reaction>
</comment>
<dbReference type="Pfam" id="PF01408">
    <property type="entry name" value="GFO_IDH_MocA"/>
    <property type="match status" value="1"/>
</dbReference>
<dbReference type="SUPFAM" id="SSF51735">
    <property type="entry name" value="NAD(P)-binding Rossmann-fold domains"/>
    <property type="match status" value="1"/>
</dbReference>
<dbReference type="SUPFAM" id="SSF55347">
    <property type="entry name" value="Glyceraldehyde-3-phosphate dehydrogenase-like, C-terminal domain"/>
    <property type="match status" value="1"/>
</dbReference>
<dbReference type="InterPro" id="IPR036291">
    <property type="entry name" value="NAD(P)-bd_dom_sf"/>
</dbReference>
<dbReference type="InterPro" id="IPR050424">
    <property type="entry name" value="Gfo-Idh-MocA_inositol_DH"/>
</dbReference>
<dbReference type="PANTHER" id="PTHR43593:SF1">
    <property type="entry name" value="INOSITOL 2-DEHYDROGENASE"/>
    <property type="match status" value="1"/>
</dbReference>